<protein>
    <submittedName>
        <fullName evidence="2">Uncharacterized protein</fullName>
    </submittedName>
</protein>
<feature type="transmembrane region" description="Helical" evidence="1">
    <location>
        <begin position="106"/>
        <end position="123"/>
    </location>
</feature>
<keyword evidence="1" id="KW-0812">Transmembrane</keyword>
<evidence type="ECO:0000256" key="1">
    <source>
        <dbReference type="SAM" id="Phobius"/>
    </source>
</evidence>
<dbReference type="Proteomes" id="UP000569202">
    <property type="component" value="Unassembled WGS sequence"/>
</dbReference>
<evidence type="ECO:0000313" key="3">
    <source>
        <dbReference type="Proteomes" id="UP000569202"/>
    </source>
</evidence>
<accession>A0A7Y2RIC3</accession>
<dbReference type="AlphaFoldDB" id="A0A7Y2RIC3"/>
<name>A0A7Y2RIC3_9GAMM</name>
<organism evidence="2 3">
    <name type="scientific">Acinetobacter terrae</name>
    <dbReference type="NCBI Taxonomy" id="2731247"/>
    <lineage>
        <taxon>Bacteria</taxon>
        <taxon>Pseudomonadati</taxon>
        <taxon>Pseudomonadota</taxon>
        <taxon>Gammaproteobacteria</taxon>
        <taxon>Moraxellales</taxon>
        <taxon>Moraxellaceae</taxon>
        <taxon>Acinetobacter</taxon>
        <taxon>Acinetobacter Taxon 24</taxon>
    </lineage>
</organism>
<gene>
    <name evidence="2" type="ORF">HLH17_16390</name>
</gene>
<sequence>MKISSPIFEKAYLKDLYSKAEFISILNELVAPNTLNESDEIIVGSVLFSLNDAATKQLTLIKLIEKIELNKNSASKYLIEKILLNQEIKTEYDQYKLNKKKEDRKWLLGLGAFILVVSGGLAYKFDYLKLPIPTATEGAKVVVLDTAKLALSATVPYMGKQLSPQQAEQVSIQYRDNLQREIAKYVDNGYIIINRSSVYVTDQKNDITDKVIRAVGLEPINQEQFDSSYSSQEKYNVLKSFSQNNVGDYQQQFVQEQDTKFNQEAEQNLNSQQLIVGDQGQSIDLE</sequence>
<proteinExistence type="predicted"/>
<dbReference type="EMBL" id="JABERL010000068">
    <property type="protein sequence ID" value="NNH79197.1"/>
    <property type="molecule type" value="Genomic_DNA"/>
</dbReference>
<dbReference type="RefSeq" id="WP_171541255.1">
    <property type="nucleotide sequence ID" value="NZ_JABERL010000068.1"/>
</dbReference>
<evidence type="ECO:0000313" key="2">
    <source>
        <dbReference type="EMBL" id="NNH79197.1"/>
    </source>
</evidence>
<keyword evidence="1" id="KW-0472">Membrane</keyword>
<comment type="caution">
    <text evidence="2">The sequence shown here is derived from an EMBL/GenBank/DDBJ whole genome shotgun (WGS) entry which is preliminary data.</text>
</comment>
<keyword evidence="1" id="KW-1133">Transmembrane helix</keyword>
<reference evidence="2 3" key="1">
    <citation type="submission" date="2020-04" db="EMBL/GenBank/DDBJ databases">
        <title>Acinetobacter Taxon 24.</title>
        <authorList>
            <person name="Nemec A."/>
            <person name="Radolfova-Krizova L."/>
            <person name="Higgins P.G."/>
            <person name="Spanelova P."/>
        </authorList>
    </citation>
    <scope>NUCLEOTIDE SEQUENCE [LARGE SCALE GENOMIC DNA]</scope>
    <source>
        <strain evidence="2 3">ANC 5380</strain>
    </source>
</reference>